<dbReference type="FunCoup" id="I1H199">
    <property type="interactions" value="29"/>
</dbReference>
<reference evidence="2" key="2">
    <citation type="submission" date="2017-06" db="EMBL/GenBank/DDBJ databases">
        <title>WGS assembly of Brachypodium distachyon.</title>
        <authorList>
            <consortium name="The International Brachypodium Initiative"/>
            <person name="Lucas S."/>
            <person name="Harmon-Smith M."/>
            <person name="Lail K."/>
            <person name="Tice H."/>
            <person name="Grimwood J."/>
            <person name="Bruce D."/>
            <person name="Barry K."/>
            <person name="Shu S."/>
            <person name="Lindquist E."/>
            <person name="Wang M."/>
            <person name="Pitluck S."/>
            <person name="Vogel J.P."/>
            <person name="Garvin D.F."/>
            <person name="Mockler T.C."/>
            <person name="Schmutz J."/>
            <person name="Rokhsar D."/>
            <person name="Bevan M.W."/>
        </authorList>
    </citation>
    <scope>NUCLEOTIDE SEQUENCE</scope>
    <source>
        <strain evidence="2">Bd21</strain>
    </source>
</reference>
<protein>
    <submittedName>
        <fullName evidence="2 3">Uncharacterized protein</fullName>
    </submittedName>
</protein>
<evidence type="ECO:0000313" key="3">
    <source>
        <dbReference type="EnsemblPlants" id="KQK19727"/>
    </source>
</evidence>
<dbReference type="HOGENOM" id="CLU_094383_0_0_1"/>
<dbReference type="Proteomes" id="UP000008810">
    <property type="component" value="Chromosome 1"/>
</dbReference>
<dbReference type="InParanoid" id="I1H199"/>
<reference evidence="2 3" key="1">
    <citation type="journal article" date="2010" name="Nature">
        <title>Genome sequencing and analysis of the model grass Brachypodium distachyon.</title>
        <authorList>
            <consortium name="International Brachypodium Initiative"/>
        </authorList>
    </citation>
    <scope>NUCLEOTIDE SEQUENCE [LARGE SCALE GENOMIC DNA]</scope>
    <source>
        <strain evidence="2 3">Bd21</strain>
    </source>
</reference>
<dbReference type="eggNOG" id="ENOG502SDH9">
    <property type="taxonomic scope" value="Eukaryota"/>
</dbReference>
<dbReference type="EnsemblPlants" id="KQK19727">
    <property type="protein sequence ID" value="KQK19727"/>
    <property type="gene ID" value="BRADI_1g50045v3"/>
</dbReference>
<name>I1H199_BRADI</name>
<dbReference type="PANTHER" id="PTHR37728">
    <property type="entry name" value="BNAA04G26730D PROTEIN"/>
    <property type="match status" value="1"/>
</dbReference>
<feature type="region of interest" description="Disordered" evidence="1">
    <location>
        <begin position="31"/>
        <end position="146"/>
    </location>
</feature>
<dbReference type="AlphaFoldDB" id="I1H199"/>
<sequence>MFSAARFVIPVGIHPQPRGLAAPGRHALALTAVSARPRRGGGGPRRDLRSWDDDGGGGSGDEADAIDESFFGDQDEDEPEEEENPPGRRQLASPEPALRGTDVLRALQRAAAAKEEAKKKKQQKQKSPAPRRREEKGGGGVKQLEVTGEVRPIEIRPDWAPRIRELELRVQQLLAKHQ</sequence>
<dbReference type="Gramene" id="KQK19727">
    <property type="protein sequence ID" value="KQK19727"/>
    <property type="gene ID" value="BRADI_1g50045v3"/>
</dbReference>
<evidence type="ECO:0000313" key="2">
    <source>
        <dbReference type="EMBL" id="KQK19727.1"/>
    </source>
</evidence>
<keyword evidence="4" id="KW-1185">Reference proteome</keyword>
<proteinExistence type="predicted"/>
<gene>
    <name evidence="2" type="ORF">BRADI_1g50045v3</name>
</gene>
<dbReference type="OrthoDB" id="696794at2759"/>
<reference evidence="3" key="3">
    <citation type="submission" date="2018-08" db="UniProtKB">
        <authorList>
            <consortium name="EnsemblPlants"/>
        </authorList>
    </citation>
    <scope>IDENTIFICATION</scope>
    <source>
        <strain evidence="3">cv. Bd21</strain>
    </source>
</reference>
<organism evidence="3">
    <name type="scientific">Brachypodium distachyon</name>
    <name type="common">Purple false brome</name>
    <name type="synonym">Trachynia distachya</name>
    <dbReference type="NCBI Taxonomy" id="15368"/>
    <lineage>
        <taxon>Eukaryota</taxon>
        <taxon>Viridiplantae</taxon>
        <taxon>Streptophyta</taxon>
        <taxon>Embryophyta</taxon>
        <taxon>Tracheophyta</taxon>
        <taxon>Spermatophyta</taxon>
        <taxon>Magnoliopsida</taxon>
        <taxon>Liliopsida</taxon>
        <taxon>Poales</taxon>
        <taxon>Poaceae</taxon>
        <taxon>BOP clade</taxon>
        <taxon>Pooideae</taxon>
        <taxon>Stipodae</taxon>
        <taxon>Brachypodieae</taxon>
        <taxon>Brachypodium</taxon>
    </lineage>
</organism>
<evidence type="ECO:0000313" key="4">
    <source>
        <dbReference type="Proteomes" id="UP000008810"/>
    </source>
</evidence>
<feature type="compositionally biased region" description="Acidic residues" evidence="1">
    <location>
        <begin position="73"/>
        <end position="84"/>
    </location>
</feature>
<dbReference type="PANTHER" id="PTHR37728:SF1">
    <property type="entry name" value="OS06G0132300 PROTEIN"/>
    <property type="match status" value="1"/>
</dbReference>
<dbReference type="OMA" id="MIHPMFS"/>
<evidence type="ECO:0000256" key="1">
    <source>
        <dbReference type="SAM" id="MobiDB-lite"/>
    </source>
</evidence>
<dbReference type="EMBL" id="CM000880">
    <property type="protein sequence ID" value="KQK19727.1"/>
    <property type="molecule type" value="Genomic_DNA"/>
</dbReference>
<accession>I1H199</accession>